<dbReference type="EMBL" id="JBHUMF010000015">
    <property type="protein sequence ID" value="MFD2680439.1"/>
    <property type="molecule type" value="Genomic_DNA"/>
</dbReference>
<dbReference type="SUPFAM" id="SSF53383">
    <property type="entry name" value="PLP-dependent transferases"/>
    <property type="match status" value="1"/>
</dbReference>
<dbReference type="InterPro" id="IPR015424">
    <property type="entry name" value="PyrdxlP-dep_Trfase"/>
</dbReference>
<dbReference type="InterPro" id="IPR015422">
    <property type="entry name" value="PyrdxlP-dep_Trfase_small"/>
</dbReference>
<evidence type="ECO:0000313" key="7">
    <source>
        <dbReference type="Proteomes" id="UP001597506"/>
    </source>
</evidence>
<dbReference type="Gene3D" id="3.40.640.10">
    <property type="entry name" value="Type I PLP-dependent aspartate aminotransferase-like (Major domain)"/>
    <property type="match status" value="1"/>
</dbReference>
<gene>
    <name evidence="6" type="ORF">ACFSUL_06690</name>
</gene>
<accession>A0ABW5RR26</accession>
<evidence type="ECO:0000259" key="5">
    <source>
        <dbReference type="PROSITE" id="PS51186"/>
    </source>
</evidence>
<comment type="cofactor">
    <cofactor evidence="1">
        <name>pyridoxal 5'-phosphate</name>
        <dbReference type="ChEBI" id="CHEBI:597326"/>
    </cofactor>
</comment>
<dbReference type="SUPFAM" id="SSF55729">
    <property type="entry name" value="Acyl-CoA N-acyltransferases (Nat)"/>
    <property type="match status" value="1"/>
</dbReference>
<evidence type="ECO:0000256" key="4">
    <source>
        <dbReference type="ARBA" id="ARBA00022898"/>
    </source>
</evidence>
<dbReference type="InterPro" id="IPR000192">
    <property type="entry name" value="Aminotrans_V_dom"/>
</dbReference>
<dbReference type="Gene3D" id="3.40.630.30">
    <property type="match status" value="1"/>
</dbReference>
<proteinExistence type="predicted"/>
<reference evidence="7" key="1">
    <citation type="journal article" date="2019" name="Int. J. Syst. Evol. Microbiol.">
        <title>The Global Catalogue of Microorganisms (GCM) 10K type strain sequencing project: providing services to taxonomists for standard genome sequencing and annotation.</title>
        <authorList>
            <consortium name="The Broad Institute Genomics Platform"/>
            <consortium name="The Broad Institute Genome Sequencing Center for Infectious Disease"/>
            <person name="Wu L."/>
            <person name="Ma J."/>
        </authorList>
    </citation>
    <scope>NUCLEOTIDE SEQUENCE [LARGE SCALE GENOMIC DNA]</scope>
    <source>
        <strain evidence="7">KCTC 3913</strain>
    </source>
</reference>
<evidence type="ECO:0000256" key="3">
    <source>
        <dbReference type="ARBA" id="ARBA00022679"/>
    </source>
</evidence>
<dbReference type="PANTHER" id="PTHR42778">
    <property type="entry name" value="2-AMINOETHYLPHOSPHONATE--PYRUVATE TRANSAMINASE"/>
    <property type="match status" value="1"/>
</dbReference>
<name>A0ABW5RR26_9BACI</name>
<dbReference type="InterPro" id="IPR054597">
    <property type="entry name" value="FeeM_cat"/>
</dbReference>
<dbReference type="GO" id="GO:0008483">
    <property type="term" value="F:transaminase activity"/>
    <property type="evidence" value="ECO:0007669"/>
    <property type="project" value="UniProtKB-KW"/>
</dbReference>
<evidence type="ECO:0000256" key="2">
    <source>
        <dbReference type="ARBA" id="ARBA00022576"/>
    </source>
</evidence>
<dbReference type="Pfam" id="PF00266">
    <property type="entry name" value="Aminotran_5"/>
    <property type="match status" value="1"/>
</dbReference>
<keyword evidence="3" id="KW-0808">Transferase</keyword>
<dbReference type="InterPro" id="IPR000182">
    <property type="entry name" value="GNAT_dom"/>
</dbReference>
<organism evidence="6 7">
    <name type="scientific">Bacillus seohaeanensis</name>
    <dbReference type="NCBI Taxonomy" id="284580"/>
    <lineage>
        <taxon>Bacteria</taxon>
        <taxon>Bacillati</taxon>
        <taxon>Bacillota</taxon>
        <taxon>Bacilli</taxon>
        <taxon>Bacillales</taxon>
        <taxon>Bacillaceae</taxon>
        <taxon>Bacillus</taxon>
    </lineage>
</organism>
<comment type="caution">
    <text evidence="6">The sequence shown here is derived from an EMBL/GenBank/DDBJ whole genome shotgun (WGS) entry which is preliminary data.</text>
</comment>
<keyword evidence="7" id="KW-1185">Reference proteome</keyword>
<feature type="domain" description="N-acetyltransferase" evidence="5">
    <location>
        <begin position="6"/>
        <end position="169"/>
    </location>
</feature>
<dbReference type="InterPro" id="IPR016181">
    <property type="entry name" value="Acyl_CoA_acyltransferase"/>
</dbReference>
<dbReference type="PANTHER" id="PTHR42778:SF1">
    <property type="entry name" value="2-AMINOETHYLPHOSPHONATE--PYRUVATE TRANSAMINASE"/>
    <property type="match status" value="1"/>
</dbReference>
<sequence length="533" mass="60711">MEQTKLTIKIATEPEEMDQIYKLNYETFVEEIPQHKQNRNRSLIDKFDKENTYIVAKEAGEVIGMIAVRANRPFSLDYKLKNIDQYLPKGAKPCEVRLLSVKKEYRKTRVFFRLVNSLVSYCLENNYNMALISGTDRQIRLYKRIGFEPFGPMVGSEEAMFQPMYLTKEKFETTSKAFEKMMMQKKGVAKRLNFLPGPVPLHEDVEQAFKQVAISHRSSDFVDEMKEVRTKLCSLVNAKEAQIVVGTGTLANDLVAAQIKKLPGKGLVVANGEFGYRLIDHATRFKLDFYTIEKQWNEKVSMEEMERFLEMHNDVSWVWIVHCETSTGYLFDLEKTQALTKRHNVKLCVDACSSVGVVSVDFKDVYLASTVSGKGLGSYPGLAIVFHQEPIVPDRQIPRYLDLGQYALADSTPYTHSSNLISALHEAVKRVDLEHRYTLANAFKQMLTSAGFVVFGDEEYSPGIITISLPPFISSKDMGNKLKEKGIIISYESDYLVKRNWVQFALMGNITSHEVETACTILQQTIAVKVEQV</sequence>
<evidence type="ECO:0000256" key="1">
    <source>
        <dbReference type="ARBA" id="ARBA00001933"/>
    </source>
</evidence>
<dbReference type="Proteomes" id="UP001597506">
    <property type="component" value="Unassembled WGS sequence"/>
</dbReference>
<evidence type="ECO:0000313" key="6">
    <source>
        <dbReference type="EMBL" id="MFD2680439.1"/>
    </source>
</evidence>
<dbReference type="PROSITE" id="PS51186">
    <property type="entry name" value="GNAT"/>
    <property type="match status" value="1"/>
</dbReference>
<dbReference type="Gene3D" id="3.90.1150.10">
    <property type="entry name" value="Aspartate Aminotransferase, domain 1"/>
    <property type="match status" value="1"/>
</dbReference>
<keyword evidence="2 6" id="KW-0032">Aminotransferase</keyword>
<dbReference type="InterPro" id="IPR015421">
    <property type="entry name" value="PyrdxlP-dep_Trfase_major"/>
</dbReference>
<dbReference type="RefSeq" id="WP_377933840.1">
    <property type="nucleotide sequence ID" value="NZ_JBHUMF010000015.1"/>
</dbReference>
<keyword evidence="4" id="KW-0663">Pyridoxal phosphate</keyword>
<dbReference type="Pfam" id="PF21926">
    <property type="entry name" value="FeeM"/>
    <property type="match status" value="1"/>
</dbReference>
<protein>
    <submittedName>
        <fullName evidence="6">Aminotransferase class V-fold PLP-dependent enzyme</fullName>
    </submittedName>
</protein>